<dbReference type="EMBL" id="CP075896">
    <property type="protein sequence ID" value="QWB25326.1"/>
    <property type="molecule type" value="Genomic_DNA"/>
</dbReference>
<keyword evidence="2" id="KW-1185">Reference proteome</keyword>
<dbReference type="RefSeq" id="WP_215121139.1">
    <property type="nucleotide sequence ID" value="NZ_CP075896.1"/>
</dbReference>
<sequence>MAESPEHIFLSDTALQIMDSASNSTLFGYTEGQRKRFDFSCDLKKDWSKVVAGQTLWKHDGDGIDKDLRTLLHEQDIAAAVYIARHQSRSRARLAEVTQDYLRTMPESLSRLRVFWVPADFDADDEGSRTTVHNLLKEEITKDLLLQVALGGITSADVTRFASSKRPGLPLRILSHVKKQGYRNDRHTAKALDVNLNALQFETERLFIIGFLSSDSPQGGQYSVTDSGHAMLDICSRLRDYLNGNLGDGNKNEDFEHICKLLGVEYPSIPTTAPLLVGDDDRDIRNPTSLLLQHVAQADVDGSVEWPEPYFAIPSSSEISTSQRS</sequence>
<evidence type="ECO:0000313" key="2">
    <source>
        <dbReference type="Proteomes" id="UP000679629"/>
    </source>
</evidence>
<accession>A0ABX8FVT1</accession>
<organism evidence="1 2">
    <name type="scientific">Streptomyces koelreuteriae</name>
    <dbReference type="NCBI Taxonomy" id="2838015"/>
    <lineage>
        <taxon>Bacteria</taxon>
        <taxon>Bacillati</taxon>
        <taxon>Actinomycetota</taxon>
        <taxon>Actinomycetes</taxon>
        <taxon>Kitasatosporales</taxon>
        <taxon>Streptomycetaceae</taxon>
        <taxon>Streptomyces</taxon>
    </lineage>
</organism>
<reference evidence="2" key="1">
    <citation type="submission" date="2021-05" db="EMBL/GenBank/DDBJ databases">
        <title>Direct Submission.</title>
        <authorList>
            <person name="Li K."/>
            <person name="Gao J."/>
        </authorList>
    </citation>
    <scope>NUCLEOTIDE SEQUENCE [LARGE SCALE GENOMIC DNA]</scope>
    <source>
        <strain evidence="2">MG62</strain>
    </source>
</reference>
<dbReference type="Proteomes" id="UP000679629">
    <property type="component" value="Chromosome"/>
</dbReference>
<gene>
    <name evidence="1" type="ORF">KJK29_23700</name>
</gene>
<evidence type="ECO:0000313" key="1">
    <source>
        <dbReference type="EMBL" id="QWB25326.1"/>
    </source>
</evidence>
<evidence type="ECO:0008006" key="3">
    <source>
        <dbReference type="Google" id="ProtNLM"/>
    </source>
</evidence>
<proteinExistence type="predicted"/>
<protein>
    <recommendedName>
        <fullName evidence="3">Restriction endonuclease</fullName>
    </recommendedName>
</protein>
<name>A0ABX8FVT1_9ACTN</name>